<dbReference type="EC" id="6.3.4.20" evidence="9 11"/>
<dbReference type="UniPathway" id="UPA00391"/>
<feature type="binding site" evidence="11">
    <location>
        <position position="203"/>
    </location>
    <ligand>
        <name>Zn(2+)</name>
        <dbReference type="ChEBI" id="CHEBI:29105"/>
    </ligand>
</feature>
<reference evidence="12 13" key="1">
    <citation type="submission" date="2016-08" db="EMBL/GenBank/DDBJ databases">
        <authorList>
            <person name="Seilhamer J.J."/>
        </authorList>
    </citation>
    <scope>NUCLEOTIDE SEQUENCE [LARGE SCALE GENOMIC DNA]</scope>
    <source>
        <strain evidence="12">Buetzberg</strain>
    </source>
</reference>
<evidence type="ECO:0000256" key="1">
    <source>
        <dbReference type="ARBA" id="ARBA00005061"/>
    </source>
</evidence>
<dbReference type="InterPro" id="IPR018317">
    <property type="entry name" value="QueC"/>
</dbReference>
<dbReference type="HAMAP" id="MF_01633">
    <property type="entry name" value="QueC"/>
    <property type="match status" value="1"/>
</dbReference>
<evidence type="ECO:0000256" key="9">
    <source>
        <dbReference type="ARBA" id="ARBA00039149"/>
    </source>
</evidence>
<accession>A0A1D3L4D9</accession>
<keyword evidence="6 11" id="KW-0067">ATP-binding</keyword>
<dbReference type="PATRIC" id="fig|129848.4.peg.1992"/>
<evidence type="ECO:0000256" key="7">
    <source>
        <dbReference type="ARBA" id="ARBA00037768"/>
    </source>
</evidence>
<keyword evidence="2 11" id="KW-0436">Ligase</keyword>
<dbReference type="SUPFAM" id="SSF52402">
    <property type="entry name" value="Adenine nucleotide alpha hydrolases-like"/>
    <property type="match status" value="1"/>
</dbReference>
<evidence type="ECO:0000313" key="12">
    <source>
        <dbReference type="EMBL" id="SCG86492.1"/>
    </source>
</evidence>
<dbReference type="AlphaFoldDB" id="A0A1D3L4D9"/>
<dbReference type="EMBL" id="LT607756">
    <property type="protein sequence ID" value="SCG86492.1"/>
    <property type="molecule type" value="Genomic_DNA"/>
</dbReference>
<sequence length="229" mass="25638">MVSEKKKAIAVLSGGLDSTVATSSFKDEYEIHALTFNYGQRSAQREVKAARSICKKLNMKHTVLELPWLANLGGSALTSEEEIPEIKEHELDDKEICDETARKVWVPGRNVVFTAIATSFAEAEGAEIIIVGWDLEEAVTFPDNSKEFLDAFNKVLAIGSPDDIRIEAPVIGMSKREIVEFGEKIGAPMYMSYSCYKDQEEHCGVCESCMRRKRAFKEAKIPDKTLYME</sequence>
<dbReference type="InterPro" id="IPR014729">
    <property type="entry name" value="Rossmann-like_a/b/a_fold"/>
</dbReference>
<dbReference type="GO" id="GO:0008270">
    <property type="term" value="F:zinc ion binding"/>
    <property type="evidence" value="ECO:0007669"/>
    <property type="project" value="UniProtKB-UniRule"/>
</dbReference>
<feature type="binding site" evidence="11">
    <location>
        <begin position="12"/>
        <end position="22"/>
    </location>
    <ligand>
        <name>ATP</name>
        <dbReference type="ChEBI" id="CHEBI:30616"/>
    </ligand>
</feature>
<comment type="pathway">
    <text evidence="1 11">Purine metabolism; 7-cyano-7-deazaguanine biosynthesis.</text>
</comment>
<evidence type="ECO:0000256" key="8">
    <source>
        <dbReference type="ARBA" id="ARBA00037993"/>
    </source>
</evidence>
<dbReference type="STRING" id="118062.MCBB_1944"/>
<evidence type="ECO:0000256" key="3">
    <source>
        <dbReference type="ARBA" id="ARBA00022723"/>
    </source>
</evidence>
<protein>
    <recommendedName>
        <fullName evidence="9 11">7-cyano-7-deazaguanine synthase</fullName>
        <ecNumber evidence="9 11">6.3.4.20</ecNumber>
    </recommendedName>
    <alternativeName>
        <fullName evidence="11">7-cyano-7-carbaguanine synthase</fullName>
    </alternativeName>
    <alternativeName>
        <fullName evidence="11">Archaeosine biosynthesis protein QueC</fullName>
    </alternativeName>
    <alternativeName>
        <fullName evidence="11">PreQ(0) synthase</fullName>
    </alternativeName>
</protein>
<feature type="binding site" evidence="11">
    <location>
        <position position="209"/>
    </location>
    <ligand>
        <name>Zn(2+)</name>
        <dbReference type="ChEBI" id="CHEBI:29105"/>
    </ligand>
</feature>
<comment type="cofactor">
    <cofactor evidence="11">
        <name>Zn(2+)</name>
        <dbReference type="ChEBI" id="CHEBI:29105"/>
    </cofactor>
    <text evidence="11">Binds 1 zinc ion per subunit.</text>
</comment>
<dbReference type="NCBIfam" id="TIGR00364">
    <property type="entry name" value="7-cyano-7-deazaguanine synthase QueC"/>
    <property type="match status" value="1"/>
</dbReference>
<name>A0A1D3L4D9_9EURY</name>
<dbReference type="PIRSF" id="PIRSF006293">
    <property type="entry name" value="ExsB"/>
    <property type="match status" value="1"/>
</dbReference>
<evidence type="ECO:0000256" key="6">
    <source>
        <dbReference type="ARBA" id="ARBA00022840"/>
    </source>
</evidence>
<feature type="binding site" evidence="11">
    <location>
        <position position="195"/>
    </location>
    <ligand>
        <name>Zn(2+)</name>
        <dbReference type="ChEBI" id="CHEBI:29105"/>
    </ligand>
</feature>
<evidence type="ECO:0000256" key="11">
    <source>
        <dbReference type="HAMAP-Rule" id="MF_01633"/>
    </source>
</evidence>
<organism evidence="12 13">
    <name type="scientific">Methanobacterium congolense</name>
    <dbReference type="NCBI Taxonomy" id="118062"/>
    <lineage>
        <taxon>Archaea</taxon>
        <taxon>Methanobacteriati</taxon>
        <taxon>Methanobacteriota</taxon>
        <taxon>Methanomada group</taxon>
        <taxon>Methanobacteria</taxon>
        <taxon>Methanobacteriales</taxon>
        <taxon>Methanobacteriaceae</taxon>
        <taxon>Methanobacterium</taxon>
    </lineage>
</organism>
<evidence type="ECO:0000256" key="2">
    <source>
        <dbReference type="ARBA" id="ARBA00022598"/>
    </source>
</evidence>
<dbReference type="Gene3D" id="3.40.50.620">
    <property type="entry name" value="HUPs"/>
    <property type="match status" value="1"/>
</dbReference>
<keyword evidence="4 11" id="KW-0547">Nucleotide-binding</keyword>
<dbReference type="KEGG" id="mcub:MCBB_1944"/>
<gene>
    <name evidence="11 12" type="primary">queC</name>
    <name evidence="12" type="ORF">MCBB_1944</name>
</gene>
<feature type="binding site" evidence="11">
    <location>
        <position position="206"/>
    </location>
    <ligand>
        <name>Zn(2+)</name>
        <dbReference type="ChEBI" id="CHEBI:29105"/>
    </ligand>
</feature>
<dbReference type="RefSeq" id="WP_071907549.1">
    <property type="nucleotide sequence ID" value="NZ_LT607756.1"/>
</dbReference>
<proteinExistence type="inferred from homology"/>
<keyword evidence="13" id="KW-1185">Reference proteome</keyword>
<comment type="function">
    <text evidence="7 11">Catalyzes the ATP-dependent conversion of 7-carboxy-7-deazaguanine (CDG) to 7-cyano-7-deazaguanine (preQ(0)).</text>
</comment>
<keyword evidence="5 11" id="KW-0862">Zinc</keyword>
<dbReference type="PANTHER" id="PTHR42914">
    <property type="entry name" value="7-CYANO-7-DEAZAGUANINE SYNTHASE"/>
    <property type="match status" value="1"/>
</dbReference>
<dbReference type="OrthoDB" id="6532at2157"/>
<evidence type="ECO:0000256" key="10">
    <source>
        <dbReference type="ARBA" id="ARBA00047890"/>
    </source>
</evidence>
<comment type="similarity">
    <text evidence="8 11">Belongs to the QueC family.</text>
</comment>
<keyword evidence="3 11" id="KW-0479">Metal-binding</keyword>
<evidence type="ECO:0000313" key="13">
    <source>
        <dbReference type="Proteomes" id="UP000094707"/>
    </source>
</evidence>
<dbReference type="GeneID" id="30412782"/>
<dbReference type="PANTHER" id="PTHR42914:SF1">
    <property type="entry name" value="7-CYANO-7-DEAZAGUANINE SYNTHASE"/>
    <property type="match status" value="1"/>
</dbReference>
<evidence type="ECO:0000256" key="5">
    <source>
        <dbReference type="ARBA" id="ARBA00022833"/>
    </source>
</evidence>
<dbReference type="GO" id="GO:0005524">
    <property type="term" value="F:ATP binding"/>
    <property type="evidence" value="ECO:0007669"/>
    <property type="project" value="UniProtKB-UniRule"/>
</dbReference>
<dbReference type="GO" id="GO:0016879">
    <property type="term" value="F:ligase activity, forming carbon-nitrogen bonds"/>
    <property type="evidence" value="ECO:0007669"/>
    <property type="project" value="UniProtKB-UniRule"/>
</dbReference>
<dbReference type="Pfam" id="PF06508">
    <property type="entry name" value="QueC"/>
    <property type="match status" value="1"/>
</dbReference>
<evidence type="ECO:0000256" key="4">
    <source>
        <dbReference type="ARBA" id="ARBA00022741"/>
    </source>
</evidence>
<comment type="catalytic activity">
    <reaction evidence="10 11">
        <text>7-carboxy-7-carbaguanine + NH4(+) + 2 ATP = 7-cyano-7-carbaguanine + 2 AMP + 2 diphosphate + 2 H(+)</text>
        <dbReference type="Rhea" id="RHEA:27982"/>
        <dbReference type="ChEBI" id="CHEBI:15378"/>
        <dbReference type="ChEBI" id="CHEBI:28938"/>
        <dbReference type="ChEBI" id="CHEBI:30616"/>
        <dbReference type="ChEBI" id="CHEBI:33019"/>
        <dbReference type="ChEBI" id="CHEBI:45075"/>
        <dbReference type="ChEBI" id="CHEBI:61036"/>
        <dbReference type="ChEBI" id="CHEBI:456215"/>
        <dbReference type="EC" id="6.3.4.20"/>
    </reaction>
</comment>
<dbReference type="CDD" id="cd01995">
    <property type="entry name" value="QueC-like"/>
    <property type="match status" value="1"/>
</dbReference>
<dbReference type="Proteomes" id="UP000094707">
    <property type="component" value="Chromosome I"/>
</dbReference>